<comment type="caution">
    <text evidence="2">The sequence shown here is derived from an EMBL/GenBank/DDBJ whole genome shotgun (WGS) entry which is preliminary data.</text>
</comment>
<dbReference type="Proteomes" id="UP001187734">
    <property type="component" value="Unassembled WGS sequence"/>
</dbReference>
<name>A0AAE8SP98_9HYPO</name>
<evidence type="ECO:0000256" key="1">
    <source>
        <dbReference type="SAM" id="MobiDB-lite"/>
    </source>
</evidence>
<proteinExistence type="predicted"/>
<evidence type="ECO:0000313" key="2">
    <source>
        <dbReference type="EMBL" id="SPJ88013.1"/>
    </source>
</evidence>
<feature type="compositionally biased region" description="Polar residues" evidence="1">
    <location>
        <begin position="136"/>
        <end position="148"/>
    </location>
</feature>
<keyword evidence="3" id="KW-1185">Reference proteome</keyword>
<accession>A0AAE8SP98</accession>
<evidence type="ECO:0000313" key="3">
    <source>
        <dbReference type="Proteomes" id="UP001187734"/>
    </source>
</evidence>
<organism evidence="2 3">
    <name type="scientific">Fusarium torulosum</name>
    <dbReference type="NCBI Taxonomy" id="33205"/>
    <lineage>
        <taxon>Eukaryota</taxon>
        <taxon>Fungi</taxon>
        <taxon>Dikarya</taxon>
        <taxon>Ascomycota</taxon>
        <taxon>Pezizomycotina</taxon>
        <taxon>Sordariomycetes</taxon>
        <taxon>Hypocreomycetidae</taxon>
        <taxon>Hypocreales</taxon>
        <taxon>Nectriaceae</taxon>
        <taxon>Fusarium</taxon>
    </lineage>
</organism>
<reference evidence="2" key="1">
    <citation type="submission" date="2018-03" db="EMBL/GenBank/DDBJ databases">
        <authorList>
            <person name="Guldener U."/>
        </authorList>
    </citation>
    <scope>NUCLEOTIDE SEQUENCE</scope>
</reference>
<feature type="compositionally biased region" description="Basic and acidic residues" evidence="1">
    <location>
        <begin position="103"/>
        <end position="113"/>
    </location>
</feature>
<gene>
    <name evidence="2" type="ORF">FTOL_12482</name>
</gene>
<dbReference type="AlphaFoldDB" id="A0AAE8SP98"/>
<sequence length="155" mass="16863">MSVPPLIPRCTTNNIEEDIVPTSFSLLTPLSCIATCLYRSFPQSSQPFISIPNEFSPTFTITVGTADRKLLADNIPLRTTTETPRRSIYVPNGPADGFPGTLKDIRRVFEGNKHAPAVDQPPTRPQSPRSIPATDPNGSDQNSGQFGQANRVGRV</sequence>
<dbReference type="EMBL" id="ONZP01000600">
    <property type="protein sequence ID" value="SPJ88013.1"/>
    <property type="molecule type" value="Genomic_DNA"/>
</dbReference>
<feature type="region of interest" description="Disordered" evidence="1">
    <location>
        <begin position="81"/>
        <end position="155"/>
    </location>
</feature>
<protein>
    <submittedName>
        <fullName evidence="2">Uncharacterized protein</fullName>
    </submittedName>
</protein>